<dbReference type="PANTHER" id="PTHR46696">
    <property type="entry name" value="P450, PUTATIVE (EUROFUNG)-RELATED"/>
    <property type="match status" value="1"/>
</dbReference>
<dbReference type="FunFam" id="1.10.630.10:FF:000018">
    <property type="entry name" value="Cytochrome P450 monooxygenase"/>
    <property type="match status" value="1"/>
</dbReference>
<keyword evidence="8" id="KW-1185">Reference proteome</keyword>
<dbReference type="AlphaFoldDB" id="A0A7X0ICE6"/>
<evidence type="ECO:0000256" key="2">
    <source>
        <dbReference type="ARBA" id="ARBA00022617"/>
    </source>
</evidence>
<evidence type="ECO:0000313" key="7">
    <source>
        <dbReference type="EMBL" id="MBB6472650.1"/>
    </source>
</evidence>
<accession>A0A7X0ICE6</accession>
<evidence type="ECO:0000313" key="8">
    <source>
        <dbReference type="Proteomes" id="UP000555564"/>
    </source>
</evidence>
<dbReference type="GO" id="GO:0004497">
    <property type="term" value="F:monooxygenase activity"/>
    <property type="evidence" value="ECO:0007669"/>
    <property type="project" value="UniProtKB-KW"/>
</dbReference>
<dbReference type="InterPro" id="IPR002397">
    <property type="entry name" value="Cyt_P450_B"/>
</dbReference>
<evidence type="ECO:0000256" key="3">
    <source>
        <dbReference type="ARBA" id="ARBA00022723"/>
    </source>
</evidence>
<dbReference type="InterPro" id="IPR001128">
    <property type="entry name" value="Cyt_P450"/>
</dbReference>
<evidence type="ECO:0000256" key="1">
    <source>
        <dbReference type="ARBA" id="ARBA00010617"/>
    </source>
</evidence>
<dbReference type="PRINTS" id="PR00359">
    <property type="entry name" value="BP450"/>
</dbReference>
<gene>
    <name evidence="7" type="ORF">BJ992_002081</name>
</gene>
<dbReference type="CDD" id="cd20625">
    <property type="entry name" value="CYP164-like"/>
    <property type="match status" value="1"/>
</dbReference>
<name>A0A7X0ICE6_9ACTN</name>
<dbReference type="GO" id="GO:0005506">
    <property type="term" value="F:iron ion binding"/>
    <property type="evidence" value="ECO:0007669"/>
    <property type="project" value="InterPro"/>
</dbReference>
<organism evidence="7 8">
    <name type="scientific">Sphaerisporangium rubeum</name>
    <dbReference type="NCBI Taxonomy" id="321317"/>
    <lineage>
        <taxon>Bacteria</taxon>
        <taxon>Bacillati</taxon>
        <taxon>Actinomycetota</taxon>
        <taxon>Actinomycetes</taxon>
        <taxon>Streptosporangiales</taxon>
        <taxon>Streptosporangiaceae</taxon>
        <taxon>Sphaerisporangium</taxon>
    </lineage>
</organism>
<evidence type="ECO:0000256" key="6">
    <source>
        <dbReference type="ARBA" id="ARBA00023033"/>
    </source>
</evidence>
<dbReference type="PANTHER" id="PTHR46696:SF1">
    <property type="entry name" value="CYTOCHROME P450 YJIB-RELATED"/>
    <property type="match status" value="1"/>
</dbReference>
<dbReference type="SUPFAM" id="SSF48264">
    <property type="entry name" value="Cytochrome P450"/>
    <property type="match status" value="1"/>
</dbReference>
<keyword evidence="2" id="KW-0349">Heme</keyword>
<dbReference type="GO" id="GO:0020037">
    <property type="term" value="F:heme binding"/>
    <property type="evidence" value="ECO:0007669"/>
    <property type="project" value="InterPro"/>
</dbReference>
<comment type="similarity">
    <text evidence="1">Belongs to the cytochrome P450 family.</text>
</comment>
<dbReference type="RefSeq" id="WP_184979880.1">
    <property type="nucleotide sequence ID" value="NZ_BAAALO010000030.1"/>
</dbReference>
<dbReference type="Gene3D" id="1.10.630.10">
    <property type="entry name" value="Cytochrome P450"/>
    <property type="match status" value="1"/>
</dbReference>
<evidence type="ECO:0000256" key="4">
    <source>
        <dbReference type="ARBA" id="ARBA00023002"/>
    </source>
</evidence>
<dbReference type="GO" id="GO:0016705">
    <property type="term" value="F:oxidoreductase activity, acting on paired donors, with incorporation or reduction of molecular oxygen"/>
    <property type="evidence" value="ECO:0007669"/>
    <property type="project" value="InterPro"/>
</dbReference>
<evidence type="ECO:0000256" key="5">
    <source>
        <dbReference type="ARBA" id="ARBA00023004"/>
    </source>
</evidence>
<dbReference type="EMBL" id="JACHIU010000001">
    <property type="protein sequence ID" value="MBB6472650.1"/>
    <property type="molecule type" value="Genomic_DNA"/>
</dbReference>
<protein>
    <submittedName>
        <fullName evidence="7">Cytochrome P450</fullName>
    </submittedName>
</protein>
<reference evidence="7 8" key="1">
    <citation type="submission" date="2020-08" db="EMBL/GenBank/DDBJ databases">
        <title>Sequencing the genomes of 1000 actinobacteria strains.</title>
        <authorList>
            <person name="Klenk H.-P."/>
        </authorList>
    </citation>
    <scope>NUCLEOTIDE SEQUENCE [LARGE SCALE GENOMIC DNA]</scope>
    <source>
        <strain evidence="7 8">DSM 44936</strain>
    </source>
</reference>
<comment type="caution">
    <text evidence="7">The sequence shown here is derived from an EMBL/GenBank/DDBJ whole genome shotgun (WGS) entry which is preliminary data.</text>
</comment>
<keyword evidence="6" id="KW-0503">Monooxygenase</keyword>
<dbReference type="Proteomes" id="UP000555564">
    <property type="component" value="Unassembled WGS sequence"/>
</dbReference>
<dbReference type="InterPro" id="IPR036396">
    <property type="entry name" value="Cyt_P450_sf"/>
</dbReference>
<keyword evidence="3" id="KW-0479">Metal-binding</keyword>
<keyword evidence="4" id="KW-0560">Oxidoreductase</keyword>
<keyword evidence="5" id="KW-0408">Iron</keyword>
<sequence length="420" mass="47103">MAEQVLEREPARAHELSGPAAVIAAMVSPEGRKDPYPLYEELRAFGNLLHVKPGLVVAVGYAECTRVLREPRLLVQDDKNYDLIYPNWRSHSSLRGFTNSMLYTNPPDHGRMRRLVTTALTPRTVASMRPTVERMSERLLDRLADLGADGSPVDLMGEFAFRLPVAVISELLGVPEDKQVWFREVAAEVMIALEGLTNVDELARADRAMDDLSEYLNELIERRSRTPEDDLLTRLVQARDDDGDRLTHDELMGNLMLLLNAGFDTTTHLIGHGVLQALERPEFAERLKNEPGFSVGYVEETLRFEPPVQATSRWAATEVEVMGVRIPADTKIVAIMGAGNRDPRRFPDPQTFDPDRTDVQPLSFAAGMHYCVGAPLARMEAQIALPMLLRRFPALAVAGTPSYRDRWLVRGHDYVPVVTR</sequence>
<dbReference type="PRINTS" id="PR00385">
    <property type="entry name" value="P450"/>
</dbReference>
<proteinExistence type="inferred from homology"/>
<dbReference type="Pfam" id="PF00067">
    <property type="entry name" value="p450"/>
    <property type="match status" value="2"/>
</dbReference>